<keyword evidence="5" id="KW-0808">Transferase</keyword>
<organism evidence="5 6">
    <name type="scientific">Marinobacter koreensis</name>
    <dbReference type="NCBI Taxonomy" id="335974"/>
    <lineage>
        <taxon>Bacteria</taxon>
        <taxon>Pseudomonadati</taxon>
        <taxon>Pseudomonadota</taxon>
        <taxon>Gammaproteobacteria</taxon>
        <taxon>Pseudomonadales</taxon>
        <taxon>Marinobacteraceae</taxon>
        <taxon>Marinobacter</taxon>
    </lineage>
</organism>
<dbReference type="InterPro" id="IPR029787">
    <property type="entry name" value="Nucleotide_cyclase"/>
</dbReference>
<dbReference type="GO" id="GO:0052621">
    <property type="term" value="F:diguanylate cyclase activity"/>
    <property type="evidence" value="ECO:0007669"/>
    <property type="project" value="UniProtKB-EC"/>
</dbReference>
<evidence type="ECO:0000313" key="6">
    <source>
        <dbReference type="Proteomes" id="UP001596055"/>
    </source>
</evidence>
<comment type="catalytic activity">
    <reaction evidence="2">
        <text>2 GTP = 3',3'-c-di-GMP + 2 diphosphate</text>
        <dbReference type="Rhea" id="RHEA:24898"/>
        <dbReference type="ChEBI" id="CHEBI:33019"/>
        <dbReference type="ChEBI" id="CHEBI:37565"/>
        <dbReference type="ChEBI" id="CHEBI:58805"/>
        <dbReference type="EC" id="2.7.7.65"/>
    </reaction>
</comment>
<protein>
    <recommendedName>
        <fullName evidence="1">diguanylate cyclase</fullName>
        <ecNumber evidence="1">2.7.7.65</ecNumber>
    </recommendedName>
</protein>
<sequence length="377" mass="43058">MLFTKPDIPREWQPAYREYRQRLEALLAILGAWLILFTMLAYQLSYSIRGVATPELWSLEYLVRIPVYASLLLTFLSHYAGWPRWQPKTLIRAMSVSLMSMILILFFIYFYWKREGLHQISDGLMISLFGVTLMATRGLRDWMIQIALPLTLFAAGAFMLDVPLRGLMPFLFGPTIMLVIGFLTSEALRNLSINQFLTKQSLRQLATTDQLTGLMNRHAFLPLIRHEMNRSRRSKRHSLSVILADLDHFKHINDRYGHDVGDQVLRETTVRVTASLRQQDVVCRWGGEEILIMLPETTADNALNVADKIRLAMADAPITTNRGQIHQTISLGVARFHGEQHPENLINRADEALYLAKDTGRNRAVLAPPSRSITASD</sequence>
<feature type="transmembrane region" description="Helical" evidence="3">
    <location>
        <begin position="142"/>
        <end position="160"/>
    </location>
</feature>
<gene>
    <name evidence="5" type="ORF">ACFPQA_08995</name>
</gene>
<keyword evidence="6" id="KW-1185">Reference proteome</keyword>
<dbReference type="CDD" id="cd01949">
    <property type="entry name" value="GGDEF"/>
    <property type="match status" value="1"/>
</dbReference>
<feature type="transmembrane region" description="Helical" evidence="3">
    <location>
        <begin position="25"/>
        <end position="45"/>
    </location>
</feature>
<dbReference type="PANTHER" id="PTHR45138">
    <property type="entry name" value="REGULATORY COMPONENTS OF SENSORY TRANSDUCTION SYSTEM"/>
    <property type="match status" value="1"/>
</dbReference>
<keyword evidence="3" id="KW-1133">Transmembrane helix</keyword>
<evidence type="ECO:0000256" key="1">
    <source>
        <dbReference type="ARBA" id="ARBA00012528"/>
    </source>
</evidence>
<keyword evidence="3" id="KW-0812">Transmembrane</keyword>
<dbReference type="RefSeq" id="WP_248155736.1">
    <property type="nucleotide sequence ID" value="NZ_JAKZAJ010000002.1"/>
</dbReference>
<dbReference type="SMART" id="SM00267">
    <property type="entry name" value="GGDEF"/>
    <property type="match status" value="1"/>
</dbReference>
<evidence type="ECO:0000256" key="3">
    <source>
        <dbReference type="SAM" id="Phobius"/>
    </source>
</evidence>
<keyword evidence="3" id="KW-0472">Membrane</keyword>
<evidence type="ECO:0000313" key="5">
    <source>
        <dbReference type="EMBL" id="MFC5545186.1"/>
    </source>
</evidence>
<dbReference type="EC" id="2.7.7.65" evidence="1"/>
<dbReference type="InterPro" id="IPR050469">
    <property type="entry name" value="Diguanylate_Cyclase"/>
</dbReference>
<dbReference type="NCBIfam" id="TIGR00254">
    <property type="entry name" value="GGDEF"/>
    <property type="match status" value="1"/>
</dbReference>
<dbReference type="PANTHER" id="PTHR45138:SF9">
    <property type="entry name" value="DIGUANYLATE CYCLASE DGCM-RELATED"/>
    <property type="match status" value="1"/>
</dbReference>
<dbReference type="InterPro" id="IPR043128">
    <property type="entry name" value="Rev_trsase/Diguanyl_cyclase"/>
</dbReference>
<name>A0ABW0RKX7_9GAMM</name>
<dbReference type="Gene3D" id="3.30.70.270">
    <property type="match status" value="1"/>
</dbReference>
<keyword evidence="5" id="KW-0548">Nucleotidyltransferase</keyword>
<feature type="domain" description="GGDEF" evidence="4">
    <location>
        <begin position="237"/>
        <end position="369"/>
    </location>
</feature>
<dbReference type="Proteomes" id="UP001596055">
    <property type="component" value="Unassembled WGS sequence"/>
</dbReference>
<feature type="transmembrane region" description="Helical" evidence="3">
    <location>
        <begin position="65"/>
        <end position="82"/>
    </location>
</feature>
<reference evidence="6" key="1">
    <citation type="journal article" date="2019" name="Int. J. Syst. Evol. Microbiol.">
        <title>The Global Catalogue of Microorganisms (GCM) 10K type strain sequencing project: providing services to taxonomists for standard genome sequencing and annotation.</title>
        <authorList>
            <consortium name="The Broad Institute Genomics Platform"/>
            <consortium name="The Broad Institute Genome Sequencing Center for Infectious Disease"/>
            <person name="Wu L."/>
            <person name="Ma J."/>
        </authorList>
    </citation>
    <scope>NUCLEOTIDE SEQUENCE [LARGE SCALE GENOMIC DNA]</scope>
    <source>
        <strain evidence="6">CGMCC 4.1799</strain>
    </source>
</reference>
<dbReference type="Pfam" id="PF00990">
    <property type="entry name" value="GGDEF"/>
    <property type="match status" value="1"/>
</dbReference>
<evidence type="ECO:0000259" key="4">
    <source>
        <dbReference type="PROSITE" id="PS50887"/>
    </source>
</evidence>
<dbReference type="SUPFAM" id="SSF55073">
    <property type="entry name" value="Nucleotide cyclase"/>
    <property type="match status" value="1"/>
</dbReference>
<feature type="transmembrane region" description="Helical" evidence="3">
    <location>
        <begin position="89"/>
        <end position="111"/>
    </location>
</feature>
<proteinExistence type="predicted"/>
<dbReference type="InterPro" id="IPR000160">
    <property type="entry name" value="GGDEF_dom"/>
</dbReference>
<accession>A0ABW0RKX7</accession>
<dbReference type="PROSITE" id="PS50887">
    <property type="entry name" value="GGDEF"/>
    <property type="match status" value="1"/>
</dbReference>
<feature type="transmembrane region" description="Helical" evidence="3">
    <location>
        <begin position="166"/>
        <end position="184"/>
    </location>
</feature>
<evidence type="ECO:0000256" key="2">
    <source>
        <dbReference type="ARBA" id="ARBA00034247"/>
    </source>
</evidence>
<comment type="caution">
    <text evidence="5">The sequence shown here is derived from an EMBL/GenBank/DDBJ whole genome shotgun (WGS) entry which is preliminary data.</text>
</comment>
<dbReference type="EMBL" id="JBHSNL010000001">
    <property type="protein sequence ID" value="MFC5545186.1"/>
    <property type="molecule type" value="Genomic_DNA"/>
</dbReference>